<evidence type="ECO:0000313" key="5">
    <source>
        <dbReference type="Proteomes" id="UP000326169"/>
    </source>
</evidence>
<dbReference type="InterPro" id="IPR000653">
    <property type="entry name" value="DegT/StrS_aminotransferase"/>
</dbReference>
<sequence>MWCEKRVNLIPALDLTQQYQMISDRLSREVLDLLASGRYIGGYAVDSFEEKFAEYIGVSELVSCNSGTDALFLALRALEIGPGDEVITTCFSFIATSEVISAVGATPVFVDIDPDTFNLDISQIEAAITAKTRAILPVHLFGRPVDMTALMAVARSHNLAVIEDCAQATGASWGDAKVGSMGYLGCFSFFPTKNLGACGDGGAIATNNRDLAGVLRVLKNHGQPERYNSELLGINSRLDALQGVILSIKLEYLARWNQQRKAIASRYTQGLEGIPGLIVPAETAGGETVWNQYTIRYVNNNRDSSGRDRLREQLQSLGVSTNVYYPIPLHLQGVHRDLGYGCGDFPVAEQVSHQVLSLPMFPELSTEQQDRVIYAVKDCLKLGAIG</sequence>
<dbReference type="InterPro" id="IPR015424">
    <property type="entry name" value="PyrdxlP-dep_Trfase"/>
</dbReference>
<dbReference type="GO" id="GO:0008483">
    <property type="term" value="F:transaminase activity"/>
    <property type="evidence" value="ECO:0007669"/>
    <property type="project" value="UniProtKB-KW"/>
</dbReference>
<gene>
    <name evidence="4" type="ORF">NIES46_20310</name>
</gene>
<protein>
    <submittedName>
        <fullName evidence="4">Aminotransferase</fullName>
    </submittedName>
</protein>
<organism evidence="4 5">
    <name type="scientific">Limnospira platensis NIES-46</name>
    <dbReference type="NCBI Taxonomy" id="1236695"/>
    <lineage>
        <taxon>Bacteria</taxon>
        <taxon>Bacillati</taxon>
        <taxon>Cyanobacteriota</taxon>
        <taxon>Cyanophyceae</taxon>
        <taxon>Oscillatoriophycideae</taxon>
        <taxon>Oscillatoriales</taxon>
        <taxon>Sirenicapillariaceae</taxon>
        <taxon>Limnospira</taxon>
    </lineage>
</organism>
<dbReference type="PIRSF" id="PIRSF000390">
    <property type="entry name" value="PLP_StrS"/>
    <property type="match status" value="1"/>
</dbReference>
<keyword evidence="4" id="KW-0032">Aminotransferase</keyword>
<evidence type="ECO:0000256" key="1">
    <source>
        <dbReference type="ARBA" id="ARBA00022898"/>
    </source>
</evidence>
<evidence type="ECO:0000313" key="4">
    <source>
        <dbReference type="EMBL" id="GCE93979.1"/>
    </source>
</evidence>
<comment type="caution">
    <text evidence="4">The sequence shown here is derived from an EMBL/GenBank/DDBJ whole genome shotgun (WGS) entry which is preliminary data.</text>
</comment>
<evidence type="ECO:0000256" key="3">
    <source>
        <dbReference type="RuleBase" id="RU004508"/>
    </source>
</evidence>
<dbReference type="PANTHER" id="PTHR30244:SF36">
    <property type="entry name" value="3-OXO-GLUCOSE-6-PHOSPHATE:GLUTAMATE AMINOTRANSFERASE"/>
    <property type="match status" value="1"/>
</dbReference>
<dbReference type="InterPro" id="IPR015422">
    <property type="entry name" value="PyrdxlP-dep_Trfase_small"/>
</dbReference>
<dbReference type="PANTHER" id="PTHR30244">
    <property type="entry name" value="TRANSAMINASE"/>
    <property type="match status" value="1"/>
</dbReference>
<reference evidence="4 5" key="1">
    <citation type="journal article" date="2019" name="J Genomics">
        <title>The Draft Genome of a Hydrogen-producing Cyanobacterium, Arthrospira platensis NIES-46.</title>
        <authorList>
            <person name="Suzuki S."/>
            <person name="Yamaguchi H."/>
            <person name="Kawachi M."/>
        </authorList>
    </citation>
    <scope>NUCLEOTIDE SEQUENCE [LARGE SCALE GENOMIC DNA]</scope>
    <source>
        <strain evidence="4 5">NIES-46</strain>
    </source>
</reference>
<dbReference type="CDD" id="cd00616">
    <property type="entry name" value="AHBA_syn"/>
    <property type="match status" value="1"/>
</dbReference>
<comment type="similarity">
    <text evidence="2 3">Belongs to the DegT/DnrJ/EryC1 family.</text>
</comment>
<dbReference type="Proteomes" id="UP000326169">
    <property type="component" value="Unassembled WGS sequence"/>
</dbReference>
<dbReference type="Gene3D" id="3.90.1150.10">
    <property type="entry name" value="Aspartate Aminotransferase, domain 1"/>
    <property type="match status" value="1"/>
</dbReference>
<accession>A0A5M3T9A7</accession>
<dbReference type="EMBL" id="BIMW01000084">
    <property type="protein sequence ID" value="GCE93979.1"/>
    <property type="molecule type" value="Genomic_DNA"/>
</dbReference>
<keyword evidence="4" id="KW-0808">Transferase</keyword>
<keyword evidence="1 3" id="KW-0663">Pyridoxal phosphate</keyword>
<proteinExistence type="inferred from homology"/>
<keyword evidence="5" id="KW-1185">Reference proteome</keyword>
<dbReference type="SUPFAM" id="SSF53383">
    <property type="entry name" value="PLP-dependent transferases"/>
    <property type="match status" value="1"/>
</dbReference>
<dbReference type="Pfam" id="PF01041">
    <property type="entry name" value="DegT_DnrJ_EryC1"/>
    <property type="match status" value="1"/>
</dbReference>
<evidence type="ECO:0000256" key="2">
    <source>
        <dbReference type="ARBA" id="ARBA00037999"/>
    </source>
</evidence>
<name>A0A5M3T9A7_LIMPL</name>
<dbReference type="InterPro" id="IPR015421">
    <property type="entry name" value="PyrdxlP-dep_Trfase_major"/>
</dbReference>
<dbReference type="Gene3D" id="3.40.640.10">
    <property type="entry name" value="Type I PLP-dependent aspartate aminotransferase-like (Major domain)"/>
    <property type="match status" value="1"/>
</dbReference>